<evidence type="ECO:0000259" key="2">
    <source>
        <dbReference type="Pfam" id="PF01321"/>
    </source>
</evidence>
<dbReference type="GO" id="GO:0008235">
    <property type="term" value="F:metalloexopeptidase activity"/>
    <property type="evidence" value="ECO:0007669"/>
    <property type="project" value="UniProtKB-ARBA"/>
</dbReference>
<feature type="domain" description="Creatinase N-terminal" evidence="2">
    <location>
        <begin position="18"/>
        <end position="143"/>
    </location>
</feature>
<feature type="domain" description="Peptidase M24" evidence="1">
    <location>
        <begin position="150"/>
        <end position="385"/>
    </location>
</feature>
<gene>
    <name evidence="3" type="primary">pepQ</name>
    <name evidence="3" type="ORF">Dpo_16c00260</name>
</gene>
<dbReference type="InterPro" id="IPR050659">
    <property type="entry name" value="Peptidase_M24B"/>
</dbReference>
<dbReference type="RefSeq" id="WP_006968617.1">
    <property type="nucleotide sequence ID" value="NZ_APJX01000016.1"/>
</dbReference>
<evidence type="ECO:0000259" key="1">
    <source>
        <dbReference type="Pfam" id="PF00557"/>
    </source>
</evidence>
<dbReference type="InterPro" id="IPR029149">
    <property type="entry name" value="Creatin/AminoP/Spt16_N"/>
</dbReference>
<keyword evidence="3" id="KW-0645">Protease</keyword>
<dbReference type="CDD" id="cd01066">
    <property type="entry name" value="APP_MetAP"/>
    <property type="match status" value="1"/>
</dbReference>
<dbReference type="Pfam" id="PF01321">
    <property type="entry name" value="Creatinase_N"/>
    <property type="match status" value="1"/>
</dbReference>
<dbReference type="Gene3D" id="3.90.230.10">
    <property type="entry name" value="Creatinase/methionine aminopeptidase superfamily"/>
    <property type="match status" value="1"/>
</dbReference>
<organism evidence="3 4">
    <name type="scientific">Desulfotignum phosphitoxidans DSM 13687</name>
    <dbReference type="NCBI Taxonomy" id="1286635"/>
    <lineage>
        <taxon>Bacteria</taxon>
        <taxon>Pseudomonadati</taxon>
        <taxon>Thermodesulfobacteriota</taxon>
        <taxon>Desulfobacteria</taxon>
        <taxon>Desulfobacterales</taxon>
        <taxon>Desulfobacteraceae</taxon>
        <taxon>Desulfotignum</taxon>
    </lineage>
</organism>
<dbReference type="Gene3D" id="3.40.350.10">
    <property type="entry name" value="Creatinase/prolidase N-terminal domain"/>
    <property type="match status" value="1"/>
</dbReference>
<dbReference type="OrthoDB" id="9806388at2"/>
<dbReference type="PRINTS" id="PR00599">
    <property type="entry name" value="MAPEPTIDASE"/>
</dbReference>
<evidence type="ECO:0000313" key="3">
    <source>
        <dbReference type="EMBL" id="EMS77373.1"/>
    </source>
</evidence>
<dbReference type="AlphaFoldDB" id="S0FQL5"/>
<dbReference type="Pfam" id="PF00557">
    <property type="entry name" value="Peptidase_M24"/>
    <property type="match status" value="1"/>
</dbReference>
<keyword evidence="4" id="KW-1185">Reference proteome</keyword>
<comment type="caution">
    <text evidence="3">The sequence shown here is derived from an EMBL/GenBank/DDBJ whole genome shotgun (WGS) entry which is preliminary data.</text>
</comment>
<keyword evidence="3" id="KW-0378">Hydrolase</keyword>
<name>S0FQL5_9BACT</name>
<dbReference type="PATRIC" id="fig|1286635.3.peg.4659"/>
<proteinExistence type="predicted"/>
<evidence type="ECO:0000313" key="4">
    <source>
        <dbReference type="Proteomes" id="UP000014216"/>
    </source>
</evidence>
<dbReference type="InterPro" id="IPR000587">
    <property type="entry name" value="Creatinase_N"/>
</dbReference>
<dbReference type="EMBL" id="APJX01000016">
    <property type="protein sequence ID" value="EMS77373.1"/>
    <property type="molecule type" value="Genomic_DNA"/>
</dbReference>
<sequence>MKTESVLTRVPVSEISRRIQALKTRMENTGTEAVFLTHKPDIYYFSGTAQDAYLYVPLDQDPLLFVKRYLPRALAETGIDSVLLVESITRIPELIQSCQGGLPRSIGLAFDVVPVRDFQFFNTLFHPAVLTDAASLIMDCRMIKSGWEIEQMQAVADLSRQTFSFVCENMTPGESEIAFCGRVEAFARAHGHSGKLLVRHYRAEGFAHHLMSGVSGGQGGALDSPVCGTGTCSAYPYGAGHKLIQRNEPILLDIGTMVNGYHMDETRMLVIGTLPSQAEQAGQAAIDILHHVLEMMQPGILAGEVFTAAVDRAEKLGLGEAFLGLPDLKSRFIGHGVGLELVEAPILSKGNPQELMPGMVFAVEPKFIFQDRFAAGIESVIQVTDAGARFLSKTENRMFLR</sequence>
<dbReference type="PANTHER" id="PTHR46112">
    <property type="entry name" value="AMINOPEPTIDASE"/>
    <property type="match status" value="1"/>
</dbReference>
<dbReference type="SUPFAM" id="SSF53092">
    <property type="entry name" value="Creatinase/prolidase N-terminal domain"/>
    <property type="match status" value="1"/>
</dbReference>
<dbReference type="GO" id="GO:0102009">
    <property type="term" value="F:proline dipeptidase activity"/>
    <property type="evidence" value="ECO:0007669"/>
    <property type="project" value="UniProtKB-EC"/>
</dbReference>
<accession>S0FQL5</accession>
<dbReference type="InterPro" id="IPR000994">
    <property type="entry name" value="Pept_M24"/>
</dbReference>
<dbReference type="InterPro" id="IPR036005">
    <property type="entry name" value="Creatinase/aminopeptidase-like"/>
</dbReference>
<dbReference type="EC" id="3.4.13.9" evidence="3"/>
<keyword evidence="3" id="KW-0224">Dipeptidase</keyword>
<dbReference type="PANTHER" id="PTHR46112:SF2">
    <property type="entry name" value="XAA-PRO AMINOPEPTIDASE P-RELATED"/>
    <property type="match status" value="1"/>
</dbReference>
<dbReference type="InterPro" id="IPR001714">
    <property type="entry name" value="Pept_M24_MAP"/>
</dbReference>
<dbReference type="GO" id="GO:0004177">
    <property type="term" value="F:aminopeptidase activity"/>
    <property type="evidence" value="ECO:0007669"/>
    <property type="project" value="UniProtKB-ARBA"/>
</dbReference>
<reference evidence="3 4" key="1">
    <citation type="journal article" date="2013" name="Genome Announc.">
        <title>Draft Genome Sequence of Desulfotignum phosphitoxidans DSM 13687 Strain FiPS-3.</title>
        <authorList>
            <person name="Poehlein A."/>
            <person name="Daniel R."/>
            <person name="Simeonova D.D."/>
        </authorList>
    </citation>
    <scope>NUCLEOTIDE SEQUENCE [LARGE SCALE GENOMIC DNA]</scope>
    <source>
        <strain evidence="3 4">DSM 13687</strain>
    </source>
</reference>
<dbReference type="Proteomes" id="UP000014216">
    <property type="component" value="Unassembled WGS sequence"/>
</dbReference>
<protein>
    <submittedName>
        <fullName evidence="3">Putative dipeptidase PepQ</fullName>
        <ecNumber evidence="3">3.4.13.9</ecNumber>
    </submittedName>
</protein>
<dbReference type="SUPFAM" id="SSF55920">
    <property type="entry name" value="Creatinase/aminopeptidase"/>
    <property type="match status" value="1"/>
</dbReference>